<dbReference type="EMBL" id="JALJOS010000049">
    <property type="protein sequence ID" value="KAK9819209.1"/>
    <property type="molecule type" value="Genomic_DNA"/>
</dbReference>
<protein>
    <submittedName>
        <fullName evidence="1">Uncharacterized protein</fullName>
    </submittedName>
</protein>
<proteinExistence type="predicted"/>
<dbReference type="Proteomes" id="UP001438707">
    <property type="component" value="Unassembled WGS sequence"/>
</dbReference>
<sequence length="478" mass="51808">MLLLSTASKQHSASNPRRSFQLTAEHILPSQSCCSQLPTLRYLPLRLSKAAWPHNTEKKIARSSALYRSLPGAVLGTKELVHIDVAAAASLPVQMTASHLNLDTSRFVTPAGTQPVSKGQVAASARTDPPSACFTCALDQAPESSNCGDYACPQLPTPRTIGTCTHAIITMSVWLGCVRAFRWRFSSFSTNKPGIKLLCLSIAVLAAIRSAGFALADYTDSDILSVPQEDSSPGAVATNFANYPTVPYDPVAFGQRYQGSILPYAGLSSQPYDYQYEPLPTLASGFSFNAYAPFNVQISTYWATRLGISNVARMWKEDVGIAIWDTASGIDMLVKVTDVADDLAINDIRIEPSVLRSVQGYTGADPVPAVSSCLWYFTKTWSIAPRPRFQTGPQQLPVLQPALINSLAWMYQATEAQWNNNIAYLKSQNWPGVANMKYGMIGSQDPSIVNTNTPPDINNPRITRAQVLANAASYGTLG</sequence>
<dbReference type="AlphaFoldDB" id="A0AAW1QD05"/>
<keyword evidence="2" id="KW-1185">Reference proteome</keyword>
<gene>
    <name evidence="1" type="ORF">WJX74_004796</name>
</gene>
<organism evidence="1 2">
    <name type="scientific">Apatococcus lobatus</name>
    <dbReference type="NCBI Taxonomy" id="904363"/>
    <lineage>
        <taxon>Eukaryota</taxon>
        <taxon>Viridiplantae</taxon>
        <taxon>Chlorophyta</taxon>
        <taxon>core chlorophytes</taxon>
        <taxon>Trebouxiophyceae</taxon>
        <taxon>Chlorellales</taxon>
        <taxon>Chlorellaceae</taxon>
        <taxon>Apatococcus</taxon>
    </lineage>
</organism>
<accession>A0AAW1QD05</accession>
<evidence type="ECO:0000313" key="2">
    <source>
        <dbReference type="Proteomes" id="UP001438707"/>
    </source>
</evidence>
<comment type="caution">
    <text evidence="1">The sequence shown here is derived from an EMBL/GenBank/DDBJ whole genome shotgun (WGS) entry which is preliminary data.</text>
</comment>
<reference evidence="1 2" key="1">
    <citation type="journal article" date="2024" name="Nat. Commun.">
        <title>Phylogenomics reveals the evolutionary origins of lichenization in chlorophyte algae.</title>
        <authorList>
            <person name="Puginier C."/>
            <person name="Libourel C."/>
            <person name="Otte J."/>
            <person name="Skaloud P."/>
            <person name="Haon M."/>
            <person name="Grisel S."/>
            <person name="Petersen M."/>
            <person name="Berrin J.G."/>
            <person name="Delaux P.M."/>
            <person name="Dal Grande F."/>
            <person name="Keller J."/>
        </authorList>
    </citation>
    <scope>NUCLEOTIDE SEQUENCE [LARGE SCALE GENOMIC DNA]</scope>
    <source>
        <strain evidence="1 2">SAG 2145</strain>
    </source>
</reference>
<evidence type="ECO:0000313" key="1">
    <source>
        <dbReference type="EMBL" id="KAK9819209.1"/>
    </source>
</evidence>
<name>A0AAW1QD05_9CHLO</name>